<evidence type="ECO:0000256" key="4">
    <source>
        <dbReference type="ARBA" id="ARBA00023317"/>
    </source>
</evidence>
<dbReference type="CDD" id="cd07034">
    <property type="entry name" value="TPP_PYR_PFOR_IOR-alpha_like"/>
    <property type="match status" value="1"/>
</dbReference>
<dbReference type="Pfam" id="PF01855">
    <property type="entry name" value="POR_N"/>
    <property type="match status" value="1"/>
</dbReference>
<dbReference type="PANTHER" id="PTHR32154">
    <property type="entry name" value="PYRUVATE-FLAVODOXIN OXIDOREDUCTASE-RELATED"/>
    <property type="match status" value="1"/>
</dbReference>
<keyword evidence="4" id="KW-0670">Pyruvate</keyword>
<dbReference type="FunFam" id="3.40.50.970:FF:000022">
    <property type="entry name" value="2-oxoglutarate ferredoxin oxidoreductase alpha subunit"/>
    <property type="match status" value="1"/>
</dbReference>
<comment type="catalytic activity">
    <reaction evidence="5">
        <text>a 2-oxocarboxylate + 2 oxidized [2Fe-2S]-[ferredoxin] + CoA = an acyl-CoA + 2 reduced [2Fe-2S]-[ferredoxin] + CO2 + H(+)</text>
        <dbReference type="Rhea" id="RHEA:42316"/>
        <dbReference type="Rhea" id="RHEA-COMP:10000"/>
        <dbReference type="Rhea" id="RHEA-COMP:10001"/>
        <dbReference type="ChEBI" id="CHEBI:15378"/>
        <dbReference type="ChEBI" id="CHEBI:16526"/>
        <dbReference type="ChEBI" id="CHEBI:33737"/>
        <dbReference type="ChEBI" id="CHEBI:33738"/>
        <dbReference type="ChEBI" id="CHEBI:35179"/>
        <dbReference type="ChEBI" id="CHEBI:57287"/>
        <dbReference type="ChEBI" id="CHEBI:58342"/>
        <dbReference type="EC" id="1.2.7.11"/>
    </reaction>
</comment>
<feature type="domain" description="Pyruvate:ferredoxin oxidoreductase core" evidence="8">
    <location>
        <begin position="518"/>
        <end position="579"/>
    </location>
</feature>
<dbReference type="Pfam" id="PF17147">
    <property type="entry name" value="PFOR_II"/>
    <property type="match status" value="1"/>
</dbReference>
<evidence type="ECO:0000256" key="3">
    <source>
        <dbReference type="ARBA" id="ARBA00023002"/>
    </source>
</evidence>
<dbReference type="eggNOG" id="arCOG01606">
    <property type="taxonomic scope" value="Archaea"/>
</dbReference>
<evidence type="ECO:0000259" key="7">
    <source>
        <dbReference type="Pfam" id="PF01855"/>
    </source>
</evidence>
<dbReference type="GO" id="GO:0006979">
    <property type="term" value="P:response to oxidative stress"/>
    <property type="evidence" value="ECO:0007669"/>
    <property type="project" value="TreeGrafter"/>
</dbReference>
<dbReference type="InterPro" id="IPR002869">
    <property type="entry name" value="Pyrv_flavodox_OxRed_cen"/>
</dbReference>
<dbReference type="InterPro" id="IPR019752">
    <property type="entry name" value="Pyrv/ketoisovalerate_OxRed_cat"/>
</dbReference>
<dbReference type="Gene3D" id="3.40.50.920">
    <property type="match status" value="1"/>
</dbReference>
<dbReference type="InterPro" id="IPR022367">
    <property type="entry name" value="2-oxoacid/accept_OxRdtase_asu"/>
</dbReference>
<feature type="domain" description="Pyruvate/ketoisovalerate oxidoreductase catalytic" evidence="6">
    <location>
        <begin position="13"/>
        <end position="214"/>
    </location>
</feature>
<reference evidence="9 10" key="1">
    <citation type="journal article" date="2012" name="J. Bacteriol.">
        <title>Complete Genome Sequence of Desulfurococcus fermentans, a Hyperthermophilic Cellulolytic Crenarchaeon Isolated from a Freshwater Hot Spring in Kamchatka, Russia.</title>
        <authorList>
            <person name="Susanti D."/>
            <person name="Johnson E.F."/>
            <person name="Rodriguez J.R."/>
            <person name="Anderson I."/>
            <person name="Perevalova A.A."/>
            <person name="Kyrpides N."/>
            <person name="Lucas S."/>
            <person name="Han J."/>
            <person name="Lapidus A."/>
            <person name="Cheng J.F."/>
            <person name="Goodwin L."/>
            <person name="Pitluck S."/>
            <person name="Mavrommatis K."/>
            <person name="Peters L."/>
            <person name="Land M.L."/>
            <person name="Hauser L."/>
            <person name="Gopalan V."/>
            <person name="Chan P.P."/>
            <person name="Lowe T.M."/>
            <person name="Atomi H."/>
            <person name="Bonch-Osmolovskaya E.A."/>
            <person name="Woyke T."/>
            <person name="Mukhopadhyay B."/>
        </authorList>
    </citation>
    <scope>NUCLEOTIDE SEQUENCE [LARGE SCALE GENOMIC DNA]</scope>
    <source>
        <strain evidence="9 10">DSM 16532</strain>
    </source>
</reference>
<evidence type="ECO:0000256" key="5">
    <source>
        <dbReference type="ARBA" id="ARBA00048893"/>
    </source>
</evidence>
<evidence type="ECO:0000259" key="8">
    <source>
        <dbReference type="Pfam" id="PF17147"/>
    </source>
</evidence>
<dbReference type="InterPro" id="IPR009014">
    <property type="entry name" value="Transketo_C/PFOR_II"/>
</dbReference>
<dbReference type="InterPro" id="IPR033412">
    <property type="entry name" value="PFOR_II"/>
</dbReference>
<dbReference type="NCBIfam" id="NF041170">
    <property type="entry name" value="Oxoac_fdxalpha_Archa"/>
    <property type="match status" value="1"/>
</dbReference>
<dbReference type="InterPro" id="IPR029061">
    <property type="entry name" value="THDP-binding"/>
</dbReference>
<keyword evidence="10" id="KW-1185">Reference proteome</keyword>
<accession>I3XR05</accession>
<evidence type="ECO:0000256" key="1">
    <source>
        <dbReference type="ARBA" id="ARBA00011631"/>
    </source>
</evidence>
<organism evidence="9 10">
    <name type="scientific">Desulfurococcus amylolyticus DSM 16532</name>
    <dbReference type="NCBI Taxonomy" id="768672"/>
    <lineage>
        <taxon>Archaea</taxon>
        <taxon>Thermoproteota</taxon>
        <taxon>Thermoprotei</taxon>
        <taxon>Desulfurococcales</taxon>
        <taxon>Desulfurococcaceae</taxon>
        <taxon>Desulfurococcus</taxon>
    </lineage>
</organism>
<dbReference type="Gene3D" id="3.40.50.970">
    <property type="match status" value="1"/>
</dbReference>
<dbReference type="HOGENOM" id="CLU_017038_1_0_2"/>
<feature type="domain" description="Pyruvate flavodoxin/ferredoxin oxidoreductase pyrimidine binding" evidence="7">
    <location>
        <begin position="251"/>
        <end position="490"/>
    </location>
</feature>
<name>I3XR05_DESAM</name>
<sequence length="631" mass="70739">MNNLDFLLGGPQGGGLETAMNILSKTFVLAGYGFIAEREYFSNIVGRHSYIHARVSARSIPRSLRYPVRLLVASDAETLFTHYMDLSEEAVIIYNTEDSTRSLSDIPSMEDQTRSRIITLLNGENVEPRVDSLVRYLEESKHVKTIQLDFRKILGEASRIRGIKPNVLGRYISSIIVGSVVVLTGLDKNHVRRALERVFTRRPEMVEDNMVVLKLVEAEMHEYSGFLKLDVPDLEPGKHMVLSGNDAIALGKIVAGVRYQSYYPITPAADESLLLERYMNIDFNGVKGSLIVIQMEDEIAAVTSAIGASLTGVRASTSTSGPGFDLMIEGLSYAGMNEVPIVITYYQRGGPSTGQPTRGAQSDLLSAIFAGHGEFTRVVLSSGDHMEAFYDVVEAFNIAEKYQVPVIHLLDKFLANTIATIPLPVLSEVRIERGTVVSESVKSYKRFSLDHVVSPRAFIGRPNIMWYTGDEHDEYGHIVEDPEIRRKMYEKRLAKYNLIKKEVDTRFKYTYHGYEDPDYILIGWGSVKGVCLDAIEELRGKGIKAGYLNVKMLWPFPSEVEKYLKNPERVIAVEHSYEAQIRILVSIATGLRIHRKIIKYTGRPITLNELINAVEKIVSKKTDEVVLTYGA</sequence>
<evidence type="ECO:0000313" key="10">
    <source>
        <dbReference type="Proteomes" id="UP000006175"/>
    </source>
</evidence>
<comment type="subunit">
    <text evidence="1">Heterodimer composed of an alpha and a beta subunit.</text>
</comment>
<evidence type="ECO:0000313" key="9">
    <source>
        <dbReference type="EMBL" id="AFL66379.1"/>
    </source>
</evidence>
<keyword evidence="3 9" id="KW-0560">Oxidoreductase</keyword>
<dbReference type="InterPro" id="IPR050722">
    <property type="entry name" value="Pyruvate:ferred/Flavod_OxRd"/>
</dbReference>
<dbReference type="InterPro" id="IPR053400">
    <property type="entry name" value="2-oxoacid_Fdx_oxidoreductase"/>
</dbReference>
<dbReference type="GO" id="GO:0019164">
    <property type="term" value="F:pyruvate synthase activity"/>
    <property type="evidence" value="ECO:0007669"/>
    <property type="project" value="UniProtKB-ARBA"/>
</dbReference>
<dbReference type="EMBL" id="CP003321">
    <property type="protein sequence ID" value="AFL66379.1"/>
    <property type="molecule type" value="Genomic_DNA"/>
</dbReference>
<dbReference type="Pfam" id="PF01558">
    <property type="entry name" value="POR"/>
    <property type="match status" value="1"/>
</dbReference>
<dbReference type="GO" id="GO:0018491">
    <property type="term" value="F:2-oxobutyrate synthase activity"/>
    <property type="evidence" value="ECO:0007669"/>
    <property type="project" value="UniProtKB-ARBA"/>
</dbReference>
<dbReference type="SUPFAM" id="SSF52518">
    <property type="entry name" value="Thiamin diphosphate-binding fold (THDP-binding)"/>
    <property type="match status" value="1"/>
</dbReference>
<dbReference type="KEGG" id="dfd:Desfe_0475"/>
<dbReference type="AlphaFoldDB" id="I3XR05"/>
<dbReference type="Proteomes" id="UP000006175">
    <property type="component" value="Chromosome"/>
</dbReference>
<dbReference type="EC" id="1.2.7.11" evidence="2"/>
<proteinExistence type="predicted"/>
<dbReference type="NCBIfam" id="TIGR03710">
    <property type="entry name" value="OAFO_sf"/>
    <property type="match status" value="1"/>
</dbReference>
<evidence type="ECO:0000259" key="6">
    <source>
        <dbReference type="Pfam" id="PF01558"/>
    </source>
</evidence>
<dbReference type="SUPFAM" id="SSF52922">
    <property type="entry name" value="TK C-terminal domain-like"/>
    <property type="match status" value="1"/>
</dbReference>
<evidence type="ECO:0000256" key="2">
    <source>
        <dbReference type="ARBA" id="ARBA00012691"/>
    </source>
</evidence>
<dbReference type="InterPro" id="IPR002880">
    <property type="entry name" value="Pyrv_Fd/Flavodoxin_OxRdtase_N"/>
</dbReference>
<dbReference type="PANTHER" id="PTHR32154:SF16">
    <property type="entry name" value="PYRUVATE FLAVODOXIN_FERREDOXIN OXIDOREDUCTASE DOMAIN PROTEIN"/>
    <property type="match status" value="1"/>
</dbReference>
<protein>
    <recommendedName>
        <fullName evidence="2">2-oxoacid oxidoreductase (ferredoxin)</fullName>
        <ecNumber evidence="2">1.2.7.11</ecNumber>
    </recommendedName>
</protein>
<dbReference type="Gene3D" id="3.40.920.10">
    <property type="entry name" value="Pyruvate-ferredoxin oxidoreductase, PFOR, domain III"/>
    <property type="match status" value="1"/>
</dbReference>
<gene>
    <name evidence="9" type="ORF">Desfe_0475</name>
</gene>
<dbReference type="OrthoDB" id="31112at2157"/>